<accession>A0A0W7X1H8</accession>
<dbReference type="EMBL" id="LOCL01000038">
    <property type="protein sequence ID" value="KUF16675.1"/>
    <property type="molecule type" value="Genomic_DNA"/>
</dbReference>
<dbReference type="SUPFAM" id="SSF48208">
    <property type="entry name" value="Six-hairpin glycosidases"/>
    <property type="match status" value="1"/>
</dbReference>
<gene>
    <name evidence="2" type="ORF">AT728_12690</name>
</gene>
<name>A0A0W7X1H8_9ACTN</name>
<evidence type="ECO:0000313" key="2">
    <source>
        <dbReference type="EMBL" id="KUF16675.1"/>
    </source>
</evidence>
<dbReference type="OrthoDB" id="428577at2"/>
<dbReference type="Gene3D" id="1.50.10.10">
    <property type="match status" value="2"/>
</dbReference>
<reference evidence="2 3" key="1">
    <citation type="submission" date="2015-12" db="EMBL/GenBank/DDBJ databases">
        <title>Draft genome sequence of Streptomyces silvensis ATCC 53525, a producer of novel hormone antagonists.</title>
        <authorList>
            <person name="Johnston C.W."/>
            <person name="Li Y."/>
            <person name="Magarvey N.A."/>
        </authorList>
    </citation>
    <scope>NUCLEOTIDE SEQUENCE [LARGE SCALE GENOMIC DNA]</scope>
    <source>
        <strain evidence="2 3">ATCC 53525</strain>
    </source>
</reference>
<evidence type="ECO:0008006" key="4">
    <source>
        <dbReference type="Google" id="ProtNLM"/>
    </source>
</evidence>
<feature type="region of interest" description="Disordered" evidence="1">
    <location>
        <begin position="283"/>
        <end position="316"/>
    </location>
</feature>
<dbReference type="STRING" id="1765722.AT728_12690"/>
<dbReference type="Proteomes" id="UP000054804">
    <property type="component" value="Unassembled WGS sequence"/>
</dbReference>
<proteinExistence type="predicted"/>
<feature type="compositionally biased region" description="Low complexity" evidence="1">
    <location>
        <begin position="283"/>
        <end position="296"/>
    </location>
</feature>
<comment type="caution">
    <text evidence="2">The sequence shown here is derived from an EMBL/GenBank/DDBJ whole genome shotgun (WGS) entry which is preliminary data.</text>
</comment>
<keyword evidence="3" id="KW-1185">Reference proteome</keyword>
<protein>
    <recommendedName>
        <fullName evidence="4">Sugar ABC transporter permease</fullName>
    </recommendedName>
</protein>
<organism evidence="2 3">
    <name type="scientific">Streptomyces silvensis</name>
    <dbReference type="NCBI Taxonomy" id="1765722"/>
    <lineage>
        <taxon>Bacteria</taxon>
        <taxon>Bacillati</taxon>
        <taxon>Actinomycetota</taxon>
        <taxon>Actinomycetes</taxon>
        <taxon>Kitasatosporales</taxon>
        <taxon>Streptomycetaceae</taxon>
        <taxon>Streptomyces</taxon>
    </lineage>
</organism>
<feature type="region of interest" description="Disordered" evidence="1">
    <location>
        <begin position="192"/>
        <end position="220"/>
    </location>
</feature>
<dbReference type="InterPro" id="IPR012341">
    <property type="entry name" value="6hp_glycosidase-like_sf"/>
</dbReference>
<sequence>MTHGTQEAGTAGFDGWAPVALDAVLGRVAVGLADVGARFPLSADPDTGTWTTTRRGSWTGGFWAGLLWLRARHTGAAADRAAAEACTVRLADWAGADTATRGLILWYGTALAPDSDPATRLRARAAGTCLTAYDPRLGLVPWGDAFGGPRALARADAVPGLVPLLASAGPRGREAATSHLERHVDLCLGAVEETPPPVAGPDGETPPPVAGPDGGSAPVPLRAAAWRHEPGTGWRPLAVPPAGWSRGRAWLLLAVADALTLPGGPAGAPARLRAVARHLGAPLATTPAPGADTASAPPRPLVPPADEARPDGPSDTSAAAITAVALLKLAALPGGEACGRRAEAVLRHLVTAHLSGDGGGGGGRPPSGMLLDGCHDAATGTAVRHELVWGDFFLALGLAALTGLVDLRDV</sequence>
<evidence type="ECO:0000256" key="1">
    <source>
        <dbReference type="SAM" id="MobiDB-lite"/>
    </source>
</evidence>
<dbReference type="InterPro" id="IPR008928">
    <property type="entry name" value="6-hairpin_glycosidase_sf"/>
</dbReference>
<feature type="compositionally biased region" description="Pro residues" evidence="1">
    <location>
        <begin position="194"/>
        <end position="210"/>
    </location>
</feature>
<dbReference type="GO" id="GO:0005975">
    <property type="term" value="P:carbohydrate metabolic process"/>
    <property type="evidence" value="ECO:0007669"/>
    <property type="project" value="InterPro"/>
</dbReference>
<evidence type="ECO:0000313" key="3">
    <source>
        <dbReference type="Proteomes" id="UP000054804"/>
    </source>
</evidence>
<dbReference type="AlphaFoldDB" id="A0A0W7X1H8"/>